<evidence type="ECO:0000313" key="3">
    <source>
        <dbReference type="EMBL" id="ESO10749.1"/>
    </source>
</evidence>
<dbReference type="EMBL" id="KB095858">
    <property type="protein sequence ID" value="ESO10749.1"/>
    <property type="molecule type" value="Genomic_DNA"/>
</dbReference>
<sequence>EGEETVKEIQFGVKHAEMSKKHNTGNYEQVVYMNITSKEGNCYCVELSASGYRIVGRQYDNISGEDSTKYYETIYAFLDDVSPLYRVCFSDALAEKLKKLE</sequence>
<dbReference type="RefSeq" id="XP_009011018.1">
    <property type="nucleotide sequence ID" value="XM_009012770.1"/>
</dbReference>
<feature type="domain" description="GSKIP" evidence="2">
    <location>
        <begin position="1"/>
        <end position="100"/>
    </location>
</feature>
<evidence type="ECO:0000256" key="1">
    <source>
        <dbReference type="ARBA" id="ARBA00009571"/>
    </source>
</evidence>
<accession>T1EKW3</accession>
<reference evidence="4" key="3">
    <citation type="submission" date="2015-06" db="UniProtKB">
        <authorList>
            <consortium name="EnsemblMetazoa"/>
        </authorList>
    </citation>
    <scope>IDENTIFICATION</scope>
</reference>
<dbReference type="GO" id="GO:0019207">
    <property type="term" value="F:kinase regulator activity"/>
    <property type="evidence" value="ECO:0000318"/>
    <property type="project" value="GO_Central"/>
</dbReference>
<name>T1EKW3_HELRO</name>
<dbReference type="PANTHER" id="PTHR12490:SF4">
    <property type="entry name" value="GSK3B-INTERACTING PROTEIN"/>
    <property type="match status" value="1"/>
</dbReference>
<evidence type="ECO:0000259" key="2">
    <source>
        <dbReference type="Pfam" id="PF05303"/>
    </source>
</evidence>
<dbReference type="eggNOG" id="KOG3965">
    <property type="taxonomic scope" value="Eukaryota"/>
</dbReference>
<dbReference type="EnsemblMetazoa" id="HelroT152723">
    <property type="protein sequence ID" value="HelroP152723"/>
    <property type="gene ID" value="HelroG152723"/>
</dbReference>
<proteinExistence type="inferred from homology"/>
<dbReference type="Proteomes" id="UP000015101">
    <property type="component" value="Unassembled WGS sequence"/>
</dbReference>
<gene>
    <name evidence="4" type="primary">20197213</name>
    <name evidence="3" type="ORF">HELRODRAFT_152723</name>
</gene>
<evidence type="ECO:0000313" key="5">
    <source>
        <dbReference type="Proteomes" id="UP000015101"/>
    </source>
</evidence>
<dbReference type="InterPro" id="IPR037395">
    <property type="entry name" value="GSKIP"/>
</dbReference>
<dbReference type="GO" id="GO:0005737">
    <property type="term" value="C:cytoplasm"/>
    <property type="evidence" value="ECO:0000318"/>
    <property type="project" value="GO_Central"/>
</dbReference>
<protein>
    <recommendedName>
        <fullName evidence="2">GSKIP domain-containing protein</fullName>
    </recommendedName>
</protein>
<dbReference type="InParanoid" id="T1EKW3"/>
<reference evidence="5" key="1">
    <citation type="submission" date="2012-12" db="EMBL/GenBank/DDBJ databases">
        <authorList>
            <person name="Hellsten U."/>
            <person name="Grimwood J."/>
            <person name="Chapman J.A."/>
            <person name="Shapiro H."/>
            <person name="Aerts A."/>
            <person name="Otillar R.P."/>
            <person name="Terry A.Y."/>
            <person name="Boore J.L."/>
            <person name="Simakov O."/>
            <person name="Marletaz F."/>
            <person name="Cho S.-J."/>
            <person name="Edsinger-Gonzales E."/>
            <person name="Havlak P."/>
            <person name="Kuo D.-H."/>
            <person name="Larsson T."/>
            <person name="Lv J."/>
            <person name="Arendt D."/>
            <person name="Savage R."/>
            <person name="Osoegawa K."/>
            <person name="de Jong P."/>
            <person name="Lindberg D.R."/>
            <person name="Seaver E.C."/>
            <person name="Weisblat D.A."/>
            <person name="Putnam N.H."/>
            <person name="Grigoriev I.V."/>
            <person name="Rokhsar D.S."/>
        </authorList>
    </citation>
    <scope>NUCLEOTIDE SEQUENCE</scope>
</reference>
<dbReference type="EMBL" id="AMQM01002738">
    <property type="status" value="NOT_ANNOTATED_CDS"/>
    <property type="molecule type" value="Genomic_DNA"/>
</dbReference>
<dbReference type="OrthoDB" id="5804279at2759"/>
<dbReference type="SUPFAM" id="SSF103107">
    <property type="entry name" value="Hypothetical protein c14orf129, hspc210"/>
    <property type="match status" value="1"/>
</dbReference>
<dbReference type="Gene3D" id="3.30.2280.10">
    <property type="entry name" value="Hypothetical protein (hspc210)"/>
    <property type="match status" value="1"/>
</dbReference>
<dbReference type="HOGENOM" id="CLU_143747_0_0_1"/>
<dbReference type="Pfam" id="PF05303">
    <property type="entry name" value="GSKIP_dom"/>
    <property type="match status" value="1"/>
</dbReference>
<dbReference type="GO" id="GO:0051018">
    <property type="term" value="F:protein kinase A binding"/>
    <property type="evidence" value="ECO:0000318"/>
    <property type="project" value="GO_Central"/>
</dbReference>
<keyword evidence="5" id="KW-1185">Reference proteome</keyword>
<dbReference type="GO" id="GO:0060828">
    <property type="term" value="P:regulation of canonical Wnt signaling pathway"/>
    <property type="evidence" value="ECO:0007669"/>
    <property type="project" value="InterPro"/>
</dbReference>
<evidence type="ECO:0000313" key="4">
    <source>
        <dbReference type="EnsemblMetazoa" id="HelroP152723"/>
    </source>
</evidence>
<dbReference type="KEGG" id="hro:HELRODRAFT_152723"/>
<dbReference type="PANTHER" id="PTHR12490">
    <property type="entry name" value="GSK3B-INTERACTING PROTEIN"/>
    <property type="match status" value="1"/>
</dbReference>
<comment type="similarity">
    <text evidence="1">Belongs to the GSKIP family.</text>
</comment>
<dbReference type="InterPro" id="IPR023231">
    <property type="entry name" value="GSKIP_dom_sf"/>
</dbReference>
<dbReference type="GeneID" id="20197213"/>
<dbReference type="FunCoup" id="T1EKW3">
    <property type="interactions" value="279"/>
</dbReference>
<reference evidence="3 5" key="2">
    <citation type="journal article" date="2013" name="Nature">
        <title>Insights into bilaterian evolution from three spiralian genomes.</title>
        <authorList>
            <person name="Simakov O."/>
            <person name="Marletaz F."/>
            <person name="Cho S.J."/>
            <person name="Edsinger-Gonzales E."/>
            <person name="Havlak P."/>
            <person name="Hellsten U."/>
            <person name="Kuo D.H."/>
            <person name="Larsson T."/>
            <person name="Lv J."/>
            <person name="Arendt D."/>
            <person name="Savage R."/>
            <person name="Osoegawa K."/>
            <person name="de Jong P."/>
            <person name="Grimwood J."/>
            <person name="Chapman J.A."/>
            <person name="Shapiro H."/>
            <person name="Aerts A."/>
            <person name="Otillar R.P."/>
            <person name="Terry A.Y."/>
            <person name="Boore J.L."/>
            <person name="Grigoriev I.V."/>
            <person name="Lindberg D.R."/>
            <person name="Seaver E.C."/>
            <person name="Weisblat D.A."/>
            <person name="Putnam N.H."/>
            <person name="Rokhsar D.S."/>
        </authorList>
    </citation>
    <scope>NUCLEOTIDE SEQUENCE</scope>
</reference>
<dbReference type="OMA" id="TREENHY"/>
<organism evidence="4 5">
    <name type="scientific">Helobdella robusta</name>
    <name type="common">Californian leech</name>
    <dbReference type="NCBI Taxonomy" id="6412"/>
    <lineage>
        <taxon>Eukaryota</taxon>
        <taxon>Metazoa</taxon>
        <taxon>Spiralia</taxon>
        <taxon>Lophotrochozoa</taxon>
        <taxon>Annelida</taxon>
        <taxon>Clitellata</taxon>
        <taxon>Hirudinea</taxon>
        <taxon>Rhynchobdellida</taxon>
        <taxon>Glossiphoniidae</taxon>
        <taxon>Helobdella</taxon>
    </lineage>
</organism>
<dbReference type="STRING" id="6412.T1EKW3"/>
<dbReference type="CTD" id="20197213"/>
<dbReference type="InterPro" id="IPR007967">
    <property type="entry name" value="GSKIP_dom"/>
</dbReference>
<dbReference type="AlphaFoldDB" id="T1EKW3"/>